<evidence type="ECO:0000256" key="4">
    <source>
        <dbReference type="SAM" id="Phobius"/>
    </source>
</evidence>
<feature type="transmembrane region" description="Helical" evidence="4">
    <location>
        <begin position="286"/>
        <end position="305"/>
    </location>
</feature>
<dbReference type="SUPFAM" id="SSF53448">
    <property type="entry name" value="Nucleotide-diphospho-sugar transferases"/>
    <property type="match status" value="1"/>
</dbReference>
<keyword evidence="4" id="KW-0472">Membrane</keyword>
<dbReference type="Pfam" id="PF13632">
    <property type="entry name" value="Glyco_trans_2_3"/>
    <property type="match status" value="1"/>
</dbReference>
<organism evidence="7 8">
    <name type="scientific">Paracoccus aminovorans</name>
    <dbReference type="NCBI Taxonomy" id="34004"/>
    <lineage>
        <taxon>Bacteria</taxon>
        <taxon>Pseudomonadati</taxon>
        <taxon>Pseudomonadota</taxon>
        <taxon>Alphaproteobacteria</taxon>
        <taxon>Rhodobacterales</taxon>
        <taxon>Paracoccaceae</taxon>
        <taxon>Paracoccus</taxon>
    </lineage>
</organism>
<evidence type="ECO:0000313" key="8">
    <source>
        <dbReference type="Proteomes" id="UP000183635"/>
    </source>
</evidence>
<evidence type="ECO:0000256" key="3">
    <source>
        <dbReference type="ARBA" id="ARBA00022679"/>
    </source>
</evidence>
<gene>
    <name evidence="7" type="ORF">SAMN04488021_10747</name>
</gene>
<dbReference type="InterPro" id="IPR001173">
    <property type="entry name" value="Glyco_trans_2-like"/>
</dbReference>
<dbReference type="Gene3D" id="3.90.550.10">
    <property type="entry name" value="Spore Coat Polysaccharide Biosynthesis Protein SpsA, Chain A"/>
    <property type="match status" value="1"/>
</dbReference>
<evidence type="ECO:0000313" key="7">
    <source>
        <dbReference type="EMBL" id="SFH32939.1"/>
    </source>
</evidence>
<dbReference type="InterPro" id="IPR029044">
    <property type="entry name" value="Nucleotide-diphossugar_trans"/>
</dbReference>
<keyword evidence="8" id="KW-1185">Reference proteome</keyword>
<feature type="transmembrane region" description="Helical" evidence="4">
    <location>
        <begin position="237"/>
        <end position="266"/>
    </location>
</feature>
<dbReference type="OrthoDB" id="8416156at2"/>
<reference evidence="7 8" key="1">
    <citation type="submission" date="2016-10" db="EMBL/GenBank/DDBJ databases">
        <authorList>
            <person name="de Groot N.N."/>
        </authorList>
    </citation>
    <scope>NUCLEOTIDE SEQUENCE [LARGE SCALE GENOMIC DNA]</scope>
    <source>
        <strain evidence="7 8">DSM 8537</strain>
    </source>
</reference>
<dbReference type="AlphaFoldDB" id="A0A1I2Z5T1"/>
<keyword evidence="2" id="KW-0328">Glycosyltransferase</keyword>
<evidence type="ECO:0000259" key="5">
    <source>
        <dbReference type="Pfam" id="PF00535"/>
    </source>
</evidence>
<name>A0A1I2Z5T1_9RHOB</name>
<evidence type="ECO:0000259" key="6">
    <source>
        <dbReference type="Pfam" id="PF13632"/>
    </source>
</evidence>
<dbReference type="EMBL" id="FOPU01000007">
    <property type="protein sequence ID" value="SFH32939.1"/>
    <property type="molecule type" value="Genomic_DNA"/>
</dbReference>
<dbReference type="GO" id="GO:0016757">
    <property type="term" value="F:glycosyltransferase activity"/>
    <property type="evidence" value="ECO:0007669"/>
    <property type="project" value="UniProtKB-KW"/>
</dbReference>
<comment type="similarity">
    <text evidence="1">Belongs to the glycosyltransferase 2 family.</text>
</comment>
<evidence type="ECO:0000256" key="1">
    <source>
        <dbReference type="ARBA" id="ARBA00006739"/>
    </source>
</evidence>
<feature type="domain" description="Glycosyltransferase 2-like" evidence="6">
    <location>
        <begin position="130"/>
        <end position="269"/>
    </location>
</feature>
<sequence length="320" mass="35585">MHRPTLGAVAIGRNEGDRLKACLRSLVPLCDRVVYVDSGSRDDSVAFARSLGVEVVELDTTTPFTAARARNAGAEALLAGGELDLVQFVDGDCRVEADWLDAGVAAMQAVARLGIVTGWRGEIQPTATVYNQMCEVDWRRPAGPIVACGGDMMVRVAAFRQVGGFDPTVIAAEDDEFCLRIGKAGWKLERLPVQMTWHDAAMTRFGQWWQRTIRNGHGFAQVGAMHPPHFKREQRRVWVYGLVLPLLFLLGLFTSAWLSVLVLALYGLSFWKTWRGLAGKPMALHQAALLTLAKIPNLLGMLTFHRRRRRGDDMRIIEYK</sequence>
<keyword evidence="3 7" id="KW-0808">Transferase</keyword>
<keyword evidence="4" id="KW-1133">Transmembrane helix</keyword>
<evidence type="ECO:0000256" key="2">
    <source>
        <dbReference type="ARBA" id="ARBA00022676"/>
    </source>
</evidence>
<keyword evidence="4" id="KW-0812">Transmembrane</keyword>
<dbReference type="Pfam" id="PF00535">
    <property type="entry name" value="Glycos_transf_2"/>
    <property type="match status" value="1"/>
</dbReference>
<dbReference type="PANTHER" id="PTHR43179:SF12">
    <property type="entry name" value="GALACTOFURANOSYLTRANSFERASE GLFT2"/>
    <property type="match status" value="1"/>
</dbReference>
<protein>
    <submittedName>
        <fullName evidence="7">Glycosyltransferase, GT2 family</fullName>
    </submittedName>
</protein>
<dbReference type="Proteomes" id="UP000183635">
    <property type="component" value="Unassembled WGS sequence"/>
</dbReference>
<accession>A0A1I2Z5T1</accession>
<dbReference type="RefSeq" id="WP_074966658.1">
    <property type="nucleotide sequence ID" value="NZ_CBCRYP010000065.1"/>
</dbReference>
<dbReference type="PANTHER" id="PTHR43179">
    <property type="entry name" value="RHAMNOSYLTRANSFERASE WBBL"/>
    <property type="match status" value="1"/>
</dbReference>
<feature type="domain" description="Glycosyltransferase 2-like" evidence="5">
    <location>
        <begin position="14"/>
        <end position="122"/>
    </location>
</feature>
<dbReference type="STRING" id="34004.SAMN04488021_10747"/>
<proteinExistence type="inferred from homology"/>